<keyword evidence="1" id="KW-0853">WD repeat</keyword>
<feature type="repeat" description="WD" evidence="1">
    <location>
        <begin position="298"/>
        <end position="339"/>
    </location>
</feature>
<keyword evidence="4" id="KW-1185">Reference proteome</keyword>
<evidence type="ECO:0000313" key="3">
    <source>
        <dbReference type="EMBL" id="CAJ1978056.1"/>
    </source>
</evidence>
<dbReference type="GO" id="GO:0031124">
    <property type="term" value="P:mRNA 3'-end processing"/>
    <property type="evidence" value="ECO:0007669"/>
    <property type="project" value="InterPro"/>
</dbReference>
<dbReference type="SUPFAM" id="SSF50978">
    <property type="entry name" value="WD40 repeat-like"/>
    <property type="match status" value="1"/>
</dbReference>
<feature type="repeat" description="WD" evidence="1">
    <location>
        <begin position="195"/>
        <end position="227"/>
    </location>
</feature>
<evidence type="ECO:0000313" key="4">
    <source>
        <dbReference type="Proteomes" id="UP001189624"/>
    </source>
</evidence>
<dbReference type="Proteomes" id="UP001189624">
    <property type="component" value="Chromosome 11"/>
</dbReference>
<organism evidence="3 4">
    <name type="scientific">Sphenostylis stenocarpa</name>
    <dbReference type="NCBI Taxonomy" id="92480"/>
    <lineage>
        <taxon>Eukaryota</taxon>
        <taxon>Viridiplantae</taxon>
        <taxon>Streptophyta</taxon>
        <taxon>Embryophyta</taxon>
        <taxon>Tracheophyta</taxon>
        <taxon>Spermatophyta</taxon>
        <taxon>Magnoliopsida</taxon>
        <taxon>eudicotyledons</taxon>
        <taxon>Gunneridae</taxon>
        <taxon>Pentapetalae</taxon>
        <taxon>rosids</taxon>
        <taxon>fabids</taxon>
        <taxon>Fabales</taxon>
        <taxon>Fabaceae</taxon>
        <taxon>Papilionoideae</taxon>
        <taxon>50 kb inversion clade</taxon>
        <taxon>NPAAA clade</taxon>
        <taxon>indigoferoid/millettioid clade</taxon>
        <taxon>Phaseoleae</taxon>
        <taxon>Sphenostylis</taxon>
    </lineage>
</organism>
<feature type="repeat" description="WD" evidence="1">
    <location>
        <begin position="415"/>
        <end position="446"/>
    </location>
</feature>
<dbReference type="InterPro" id="IPR015943">
    <property type="entry name" value="WD40/YVTN_repeat-like_dom_sf"/>
</dbReference>
<dbReference type="InterPro" id="IPR001680">
    <property type="entry name" value="WD40_rpt"/>
</dbReference>
<name>A0AA86W3U5_9FABA</name>
<reference evidence="3" key="1">
    <citation type="submission" date="2023-10" db="EMBL/GenBank/DDBJ databases">
        <authorList>
            <person name="Domelevo Entfellner J.-B."/>
        </authorList>
    </citation>
    <scope>NUCLEOTIDE SEQUENCE</scope>
</reference>
<dbReference type="PROSITE" id="PS50294">
    <property type="entry name" value="WD_REPEATS_REGION"/>
    <property type="match status" value="3"/>
</dbReference>
<accession>A0AA86W3U5</accession>
<sequence>MMYNDPQHQPHQYQQQQQQQQPHFHHQPPGPEFHRGPPPSSQAPPVMRQGSASSTNLAPEFHHPGPGGAPPPHYDVHSDSHGAKRIRKLTQRKAVDYTSTVVRYMQIRMWQRDWRDRTVLQPTPAAAIDMLPAVGYPDNPSTSFAAKFVHTSLNKNRCPINRVLWTPTGRRLITGSQTGEFTLWNGQSFNFEMILQAHDQAIRSMVWSHNDNWMVSGDDGGAIKYWQNNMNNVKANKSAHKESVRDLRTDLKFCSCSDDTTVKVWDFARCQEECSLTGGKDNLVKLWDAKTGRELCSFHGHKNTVLCVKWNQNGNWVLTASKDQIIKLYDIRAMKELESFRGHRKDVTGYSKTEWWKCPSIHSSVLRIGIPSAVWCYWDSLAWHPFHEEYFVSGSYDGSIFHWLVGHETPQIEIVNAHDNNVWDLAWHPIGYLLCSGSSDHTTKFWCRNRPGDTARDRFNTGMQGWRELWMVMLLVRSNVCFERQPIYEVFDISLNIFMSGYADPNPVAGRVGGNFPMAEGPTTPGPFAPGLTRNEGTIPGVGVAMPLSIPSLDMAQGEQKQPHPVPMGAPPLPPGPHPSLLNANQQQPYQQNPQQMPPQHQHQGLPQQMGPLPMPPNMPQLQHPSHSPMVPHQHLPRPPPQMPIGMPGSLPGISSVPTSHPMQMPGPMMYLSDAYRFLDVLDTCAFAVSQLRRCKQSIVAFTVFGMQGAMNQMGTPMPQGPYVGMNQMHSGSLPTSGGPPLGGFPGSMPNMQGPSNANYPQGASFNRPQGGQMPLMQGYNPYQSSAKKCLLTEAKKPQLSESPLKKRFKDHDDADLLLSKML</sequence>
<dbReference type="EMBL" id="OY731408">
    <property type="protein sequence ID" value="CAJ1978056.1"/>
    <property type="molecule type" value="Genomic_DNA"/>
</dbReference>
<dbReference type="InterPro" id="IPR036322">
    <property type="entry name" value="WD40_repeat_dom_sf"/>
</dbReference>
<dbReference type="Gramene" id="rna-AYBTSS11_LOCUS30230">
    <property type="protein sequence ID" value="CAJ1978056.1"/>
    <property type="gene ID" value="gene-AYBTSS11_LOCUS30230"/>
</dbReference>
<dbReference type="PANTHER" id="PTHR22836">
    <property type="entry name" value="WD40 REPEAT PROTEIN"/>
    <property type="match status" value="1"/>
</dbReference>
<evidence type="ECO:0000256" key="1">
    <source>
        <dbReference type="PROSITE-ProRule" id="PRU00221"/>
    </source>
</evidence>
<feature type="repeat" description="WD" evidence="1">
    <location>
        <begin position="153"/>
        <end position="185"/>
    </location>
</feature>
<feature type="repeat" description="WD" evidence="1">
    <location>
        <begin position="276"/>
        <end position="297"/>
    </location>
</feature>
<dbReference type="GO" id="GO:0005847">
    <property type="term" value="C:mRNA cleavage and polyadenylation specificity factor complex"/>
    <property type="evidence" value="ECO:0007669"/>
    <property type="project" value="TreeGrafter"/>
</dbReference>
<feature type="compositionally biased region" description="Pro residues" evidence="2">
    <location>
        <begin position="28"/>
        <end position="42"/>
    </location>
</feature>
<dbReference type="PANTHER" id="PTHR22836:SF0">
    <property type="entry name" value="PRE-MRNA 3' END PROCESSING PROTEIN WDR33"/>
    <property type="match status" value="1"/>
</dbReference>
<evidence type="ECO:0000256" key="2">
    <source>
        <dbReference type="SAM" id="MobiDB-lite"/>
    </source>
</evidence>
<dbReference type="Pfam" id="PF00400">
    <property type="entry name" value="WD40"/>
    <property type="match status" value="4"/>
</dbReference>
<feature type="compositionally biased region" description="Low complexity" evidence="2">
    <location>
        <begin position="585"/>
        <end position="612"/>
    </location>
</feature>
<proteinExistence type="predicted"/>
<protein>
    <recommendedName>
        <fullName evidence="5">Flowering time control protein FY</fullName>
    </recommendedName>
</protein>
<feature type="compositionally biased region" description="Low complexity" evidence="2">
    <location>
        <begin position="1"/>
        <end position="22"/>
    </location>
</feature>
<dbReference type="SMART" id="SM00320">
    <property type="entry name" value="WD40"/>
    <property type="match status" value="6"/>
</dbReference>
<dbReference type="InterPro" id="IPR045245">
    <property type="entry name" value="Pfs2-like"/>
</dbReference>
<feature type="compositionally biased region" description="Pro residues" evidence="2">
    <location>
        <begin position="564"/>
        <end position="578"/>
    </location>
</feature>
<feature type="region of interest" description="Disordered" evidence="2">
    <location>
        <begin position="1"/>
        <end position="84"/>
    </location>
</feature>
<dbReference type="Gene3D" id="2.130.10.10">
    <property type="entry name" value="YVTN repeat-like/Quinoprotein amine dehydrogenase"/>
    <property type="match status" value="3"/>
</dbReference>
<evidence type="ECO:0008006" key="5">
    <source>
        <dbReference type="Google" id="ProtNLM"/>
    </source>
</evidence>
<dbReference type="PROSITE" id="PS50082">
    <property type="entry name" value="WD_REPEATS_2"/>
    <property type="match status" value="5"/>
</dbReference>
<feature type="region of interest" description="Disordered" evidence="2">
    <location>
        <begin position="556"/>
        <end position="636"/>
    </location>
</feature>
<dbReference type="CDD" id="cd00200">
    <property type="entry name" value="WD40"/>
    <property type="match status" value="1"/>
</dbReference>
<dbReference type="AlphaFoldDB" id="A0AA86W3U5"/>
<gene>
    <name evidence="3" type="ORF">AYBTSS11_LOCUS30230</name>
</gene>